<dbReference type="Proteomes" id="UP000070188">
    <property type="component" value="Unassembled WGS sequence"/>
</dbReference>
<dbReference type="AlphaFoldDB" id="A0A132MKZ3"/>
<organism evidence="1 2">
    <name type="scientific">Carbonactinospora thermoautotrophica</name>
    <dbReference type="NCBI Taxonomy" id="1469144"/>
    <lineage>
        <taxon>Bacteria</taxon>
        <taxon>Bacillati</taxon>
        <taxon>Actinomycetota</taxon>
        <taxon>Actinomycetes</taxon>
        <taxon>Kitasatosporales</taxon>
        <taxon>Carbonactinosporaceae</taxon>
        <taxon>Carbonactinospora</taxon>
    </lineage>
</organism>
<dbReference type="InterPro" id="IPR046214">
    <property type="entry name" value="DUF6247"/>
</dbReference>
<reference evidence="2" key="1">
    <citation type="submission" date="2015-04" db="EMBL/GenBank/DDBJ databases">
        <title>Physiological reanalysis, assessment of diazotrophy, and genome sequences of multiple isolates of Streptomyces thermoautotrophicus.</title>
        <authorList>
            <person name="MacKellar D.C."/>
            <person name="Lieber L."/>
            <person name="Norman J."/>
            <person name="Bolger A."/>
            <person name="Tobin C."/>
            <person name="Murray J.W."/>
            <person name="Chang R."/>
            <person name="Ford T."/>
            <person name="Nguyen P.Q."/>
            <person name="Woodward J."/>
            <person name="Permingeat H."/>
            <person name="Joshi N.S."/>
            <person name="Silver P.A."/>
            <person name="Usadel B."/>
            <person name="Rutherford A.W."/>
            <person name="Friesen M."/>
            <person name="Prell J."/>
        </authorList>
    </citation>
    <scope>NUCLEOTIDE SEQUENCE [LARGE SCALE GENOMIC DNA]</scope>
    <source>
        <strain evidence="2">H1</strain>
    </source>
</reference>
<accession>A0A132MKZ3</accession>
<evidence type="ECO:0000313" key="1">
    <source>
        <dbReference type="EMBL" id="KWW98530.1"/>
    </source>
</evidence>
<sequence length="87" mass="9874">MDKTPATVRQALDPDLRAEYEAEWRAALDQAKETFDLAAAFDVLERWWPVAQVCVQPGGRQQVERAEREWLAGTLNGIPYDLEGDDL</sequence>
<dbReference type="STRING" id="1469144.LI90_153"/>
<dbReference type="PATRIC" id="fig|1469144.10.peg.227"/>
<evidence type="ECO:0000313" key="2">
    <source>
        <dbReference type="Proteomes" id="UP000070188"/>
    </source>
</evidence>
<comment type="caution">
    <text evidence="1">The sequence shown here is derived from an EMBL/GenBank/DDBJ whole genome shotgun (WGS) entry which is preliminary data.</text>
</comment>
<protein>
    <submittedName>
        <fullName evidence="1">Uncharacterized protein</fullName>
    </submittedName>
</protein>
<dbReference type="EMBL" id="LAXD01000001">
    <property type="protein sequence ID" value="KWW98530.1"/>
    <property type="molecule type" value="Genomic_DNA"/>
</dbReference>
<gene>
    <name evidence="1" type="ORF">LI90_153</name>
</gene>
<dbReference type="Pfam" id="PF19760">
    <property type="entry name" value="DUF6247"/>
    <property type="match status" value="1"/>
</dbReference>
<proteinExistence type="predicted"/>
<name>A0A132MKZ3_9ACTN</name>
<keyword evidence="2" id="KW-1185">Reference proteome</keyword>